<dbReference type="SUPFAM" id="SSF69304">
    <property type="entry name" value="Tricorn protease N-terminal domain"/>
    <property type="match status" value="1"/>
</dbReference>
<feature type="region of interest" description="Disordered" evidence="10">
    <location>
        <begin position="570"/>
        <end position="593"/>
    </location>
</feature>
<evidence type="ECO:0000256" key="1">
    <source>
        <dbReference type="ARBA" id="ARBA00004496"/>
    </source>
</evidence>
<dbReference type="Pfam" id="PF26550">
    <property type="entry name" value="Tricorn_2nd"/>
    <property type="match status" value="1"/>
</dbReference>
<feature type="compositionally biased region" description="Basic and acidic residues" evidence="10">
    <location>
        <begin position="570"/>
        <end position="582"/>
    </location>
</feature>
<sequence>MKRLLFLLFGLTSLSAISQNDVSWYRYPSISPDGKTIAFVYKGDIFTVPAQGGKATALTSHPAHDYMPVWSNDGKKIAFASNRYGNMDVFIMPANGGTPTRLTYHSNDELPYAFTPNDSAVVFGATRYDPATSRLYPTKSQPELYSVSAHGGLVTQILPVPAEAVNISSDGRFIIYHDKKGGENEFRKHHKSSIARDLWMYDTKTKQFTKLTDYKGEDRNPVFAPGDSVIYFLREEDSFNVYSFSLSKPNQVSKVTDFNTHPVRFLSASNSGTFCFGFDGGIYTLQPNTKSPQKVNISISNDYHKNPEEFTNLNGSIREIAISPDGKEVAFIARGEVFVTSVDGEFTKRITQTSEQERFVEFLPDGKGLVYASERDGRWQIFKATKVRDDEPFFFASTLINEEPLISNEHDNYLPLPSPDGKKIAFIEDRMTLKVLDLDSKKTFTLLTPNELYYMSDGDQYFTWSPDSKWLLVEYAPTMANQEVILVSADGSVPFKNLTMNGYDDFSPIWANGGKQVVWLSTRQGLRSYANSGERQADVYTLFLTREAWDKFRLSKDEYNLLKAIEKKKKEDEKKKANDKGKDKKKKSKNKEQKADSSLKFDWDGFEYRVARLTTTSTDIAGALLSKDGETLYYLASYDKGYNLWSMNIREKEAKIIIIMDADNASLYWDKDEKNMFMLADGKIYKVEVDKEKHTAIKVKADAIIDTPAERLAMFNHVVIRTRKGFYTPTYHGINWDAMTDHYKQFLPHIGNSFEFAELLSELLGELNVSHSGARYYNYESNADQTASLGIIPDLTYNGNGIKVDEILVGGPLDRKEFNLKAPFIITSIDGISISNDRDWAYYLNHKADQYLLISVKDLLTVKEKQITVKPTNLSEESRLLYRRWVKRNADEVEQLSDGKLGYVHIPGMSDGPYRNIYGEMMGKYFDREGIIVDTRFNGGGDLVSDLAMFFTGKKFIEYHNHIRQLGVEPTFRWTKPTVAMVNEANYSDGSCFACGYKQLGIGKLIGMPVPGTCSFAGWERLQDRQVLWGMVPVSAKDMYGNWMENVETVPDYVVPNEPSVAPFGRDQQLEKAIKVLMEN</sequence>
<dbReference type="SUPFAM" id="SSF50969">
    <property type="entry name" value="YVTN repeat-like/Quinoprotein amine dehydrogenase"/>
    <property type="match status" value="1"/>
</dbReference>
<dbReference type="SUPFAM" id="SSF50156">
    <property type="entry name" value="PDZ domain-like"/>
    <property type="match status" value="1"/>
</dbReference>
<comment type="subcellular location">
    <subcellularLocation>
        <location evidence="1 7">Cytoplasm</location>
    </subcellularLocation>
</comment>
<keyword evidence="14" id="KW-1185">Reference proteome</keyword>
<keyword evidence="4 7" id="KW-0645">Protease</keyword>
<evidence type="ECO:0000256" key="3">
    <source>
        <dbReference type="ARBA" id="ARBA00022490"/>
    </source>
</evidence>
<dbReference type="GO" id="GO:0008236">
    <property type="term" value="F:serine-type peptidase activity"/>
    <property type="evidence" value="ECO:0007669"/>
    <property type="project" value="UniProtKB-UniRule"/>
</dbReference>
<dbReference type="SUPFAM" id="SSF82171">
    <property type="entry name" value="DPP6 N-terminal domain-like"/>
    <property type="match status" value="1"/>
</dbReference>
<dbReference type="InterPro" id="IPR029045">
    <property type="entry name" value="ClpP/crotonase-like_dom_sf"/>
</dbReference>
<keyword evidence="6 7" id="KW-0720">Serine protease</keyword>
<dbReference type="GO" id="GO:0006508">
    <property type="term" value="P:proteolysis"/>
    <property type="evidence" value="ECO:0007669"/>
    <property type="project" value="UniProtKB-UniRule"/>
</dbReference>
<keyword evidence="5 7" id="KW-0378">Hydrolase</keyword>
<evidence type="ECO:0000256" key="4">
    <source>
        <dbReference type="ARBA" id="ARBA00022670"/>
    </source>
</evidence>
<dbReference type="EC" id="3.4.21.-" evidence="7"/>
<keyword evidence="3 7" id="KW-0963">Cytoplasm</keyword>
<evidence type="ECO:0000256" key="5">
    <source>
        <dbReference type="ARBA" id="ARBA00022801"/>
    </source>
</evidence>
<dbReference type="Gene3D" id="2.120.10.60">
    <property type="entry name" value="Tricorn protease N-terminal domain"/>
    <property type="match status" value="2"/>
</dbReference>
<dbReference type="Proteomes" id="UP000500961">
    <property type="component" value="Chromosome"/>
</dbReference>
<feature type="chain" id="PRO_5029880786" description="Tricorn protease homolog" evidence="11">
    <location>
        <begin position="19"/>
        <end position="1080"/>
    </location>
</feature>
<proteinExistence type="inferred from homology"/>
<evidence type="ECO:0000256" key="2">
    <source>
        <dbReference type="ARBA" id="ARBA00008524"/>
    </source>
</evidence>
<evidence type="ECO:0000313" key="13">
    <source>
        <dbReference type="EMBL" id="QKG79228.1"/>
    </source>
</evidence>
<evidence type="ECO:0000256" key="7">
    <source>
        <dbReference type="PIRNR" id="PIRNR036421"/>
    </source>
</evidence>
<evidence type="ECO:0000256" key="6">
    <source>
        <dbReference type="ARBA" id="ARBA00022825"/>
    </source>
</evidence>
<dbReference type="Gene3D" id="2.120.10.30">
    <property type="entry name" value="TolB, C-terminal domain"/>
    <property type="match status" value="1"/>
</dbReference>
<protein>
    <recommendedName>
        <fullName evidence="7">Tricorn protease homolog</fullName>
        <ecNumber evidence="7">3.4.21.-</ecNumber>
    </recommendedName>
</protein>
<dbReference type="PANTHER" id="PTHR43253">
    <property type="entry name" value="TRICORN PROTEASE HOMOLOG 2-RELATED"/>
    <property type="match status" value="1"/>
</dbReference>
<dbReference type="RefSeq" id="WP_173072784.1">
    <property type="nucleotide sequence ID" value="NZ_CP041345.1"/>
</dbReference>
<dbReference type="KEGG" id="ttz:FHG85_02770"/>
<dbReference type="CDD" id="cd07562">
    <property type="entry name" value="Peptidase_S41_TRI"/>
    <property type="match status" value="1"/>
</dbReference>
<feature type="active site" description="Charge relay system" evidence="8">
    <location>
        <position position="1045"/>
    </location>
</feature>
<comment type="similarity">
    <text evidence="2 7">Belongs to the peptidase S41B family.</text>
</comment>
<dbReference type="SMART" id="SM00245">
    <property type="entry name" value="TSPc"/>
    <property type="match status" value="1"/>
</dbReference>
<organism evidence="13 14">
    <name type="scientific">Tenuifilum thalassicum</name>
    <dbReference type="NCBI Taxonomy" id="2590900"/>
    <lineage>
        <taxon>Bacteria</taxon>
        <taxon>Pseudomonadati</taxon>
        <taxon>Bacteroidota</taxon>
        <taxon>Bacteroidia</taxon>
        <taxon>Bacteroidales</taxon>
        <taxon>Tenuifilaceae</taxon>
        <taxon>Tenuifilum</taxon>
    </lineage>
</organism>
<feature type="domain" description="Tail specific protease" evidence="12">
    <location>
        <begin position="862"/>
        <end position="1056"/>
    </location>
</feature>
<reference evidence="13 14" key="1">
    <citation type="submission" date="2019-07" db="EMBL/GenBank/DDBJ databases">
        <title>Thalassofilum flectens gen. nov., sp. nov., a novel moderate thermophilic anaerobe from a shallow sea hot spring in Kunashir Island (Russia), representing a new family in the order Bacteroidales, and proposal of Thalassofilacea fam. nov.</title>
        <authorList>
            <person name="Kochetkova T.V."/>
            <person name="Podosokorskaya O.A."/>
            <person name="Novikov A."/>
            <person name="Elcheninov A.G."/>
            <person name="Toshchakov S.V."/>
            <person name="Kublanov I.V."/>
        </authorList>
    </citation>
    <scope>NUCLEOTIDE SEQUENCE [LARGE SCALE GENOMIC DNA]</scope>
    <source>
        <strain evidence="13 14">38-H</strain>
    </source>
</reference>
<evidence type="ECO:0000256" key="8">
    <source>
        <dbReference type="PIRSR" id="PIRSR036421-1"/>
    </source>
</evidence>
<dbReference type="InterPro" id="IPR005151">
    <property type="entry name" value="Tail-specific_protease"/>
</dbReference>
<evidence type="ECO:0000256" key="11">
    <source>
        <dbReference type="SAM" id="SignalP"/>
    </source>
</evidence>
<dbReference type="InterPro" id="IPR036034">
    <property type="entry name" value="PDZ_sf"/>
</dbReference>
<dbReference type="Pfam" id="PF26549">
    <property type="entry name" value="Tricorn_N"/>
    <property type="match status" value="1"/>
</dbReference>
<name>A0A7D3XUP7_9BACT</name>
<feature type="active site" description="Charge relay system" evidence="8">
    <location>
        <position position="771"/>
    </location>
</feature>
<dbReference type="InterPro" id="IPR011042">
    <property type="entry name" value="6-blade_b-propeller_TolB-like"/>
</dbReference>
<evidence type="ECO:0000259" key="12">
    <source>
        <dbReference type="SMART" id="SM00245"/>
    </source>
</evidence>
<feature type="signal peptide" evidence="11">
    <location>
        <begin position="1"/>
        <end position="18"/>
    </location>
</feature>
<feature type="active site" description="Nucleophile" evidence="8">
    <location>
        <position position="988"/>
    </location>
</feature>
<dbReference type="EMBL" id="CP041345">
    <property type="protein sequence ID" value="QKG79228.1"/>
    <property type="molecule type" value="Genomic_DNA"/>
</dbReference>
<dbReference type="PANTHER" id="PTHR43253:SF1">
    <property type="entry name" value="TRICORN PROTEASE HOMOLOG 2-RELATED"/>
    <property type="match status" value="1"/>
</dbReference>
<evidence type="ECO:0000256" key="10">
    <source>
        <dbReference type="SAM" id="MobiDB-lite"/>
    </source>
</evidence>
<comment type="function">
    <text evidence="7">Degrades oligopeptides.</text>
</comment>
<dbReference type="Pfam" id="PF03572">
    <property type="entry name" value="Peptidase_S41"/>
    <property type="match status" value="1"/>
</dbReference>
<keyword evidence="11" id="KW-0732">Signal</keyword>
<dbReference type="Pfam" id="PF14684">
    <property type="entry name" value="Tricorn_C1"/>
    <property type="match status" value="1"/>
</dbReference>
<dbReference type="InterPro" id="IPR028204">
    <property type="entry name" value="Tricorn_C1"/>
</dbReference>
<dbReference type="SUPFAM" id="SSF52096">
    <property type="entry name" value="ClpP/crotonase"/>
    <property type="match status" value="1"/>
</dbReference>
<dbReference type="AlphaFoldDB" id="A0A7D3XUP7"/>
<dbReference type="Gene3D" id="3.90.226.10">
    <property type="entry name" value="2-enoyl-CoA Hydratase, Chain A, domain 1"/>
    <property type="match status" value="1"/>
</dbReference>
<accession>A0A7D3XUP7</accession>
<evidence type="ECO:0000256" key="9">
    <source>
        <dbReference type="PIRSR" id="PIRSR036421-3"/>
    </source>
</evidence>
<evidence type="ECO:0000313" key="14">
    <source>
        <dbReference type="Proteomes" id="UP000500961"/>
    </source>
</evidence>
<dbReference type="InterPro" id="IPR011044">
    <property type="entry name" value="Quino_amine_DH_bsu"/>
</dbReference>
<gene>
    <name evidence="13" type="ORF">FHG85_02770</name>
</gene>
<dbReference type="GO" id="GO:0005737">
    <property type="term" value="C:cytoplasm"/>
    <property type="evidence" value="ECO:0007669"/>
    <property type="project" value="UniProtKB-SubCell"/>
</dbReference>
<dbReference type="Gene3D" id="3.30.750.44">
    <property type="match status" value="1"/>
</dbReference>
<dbReference type="InterPro" id="IPR012393">
    <property type="entry name" value="Tricorn_protease"/>
</dbReference>
<feature type="site" description="Transition state stabilizer; via amide nitrogen" evidence="9">
    <location>
        <position position="989"/>
    </location>
</feature>
<dbReference type="PIRSF" id="PIRSF036421">
    <property type="entry name" value="Tricorn_protease"/>
    <property type="match status" value="1"/>
</dbReference>